<dbReference type="Proteomes" id="UP000244037">
    <property type="component" value="Unassembled WGS sequence"/>
</dbReference>
<evidence type="ECO:0000313" key="3">
    <source>
        <dbReference type="Proteomes" id="UP000244037"/>
    </source>
</evidence>
<reference evidence="2 3" key="1">
    <citation type="submission" date="2018-04" db="EMBL/GenBank/DDBJ databases">
        <title>Genomic Encyclopedia of Archaeal and Bacterial Type Strains, Phase II (KMG-II): from individual species to whole genera.</title>
        <authorList>
            <person name="Goeker M."/>
        </authorList>
    </citation>
    <scope>NUCLEOTIDE SEQUENCE [LARGE SCALE GENOMIC DNA]</scope>
    <source>
        <strain evidence="2 3">DSM 19783</strain>
    </source>
</reference>
<evidence type="ECO:0000313" key="2">
    <source>
        <dbReference type="EMBL" id="PTW52057.1"/>
    </source>
</evidence>
<gene>
    <name evidence="2" type="ORF">C8N38_101361</name>
</gene>
<dbReference type="RefSeq" id="WP_108023330.1">
    <property type="nucleotide sequence ID" value="NZ_QAYC01000001.1"/>
</dbReference>
<sequence length="86" mass="9486">MTFWKHPGLGRDRSCAPPGGGRTREAGTGPLGRFRRLMKCRSDRVRKARQRRGMAKLGDHLRKDIGLLRVPELGGLPCRAPGLPAT</sequence>
<dbReference type="AlphaFoldDB" id="A0A8E2VPH4"/>
<evidence type="ECO:0000256" key="1">
    <source>
        <dbReference type="SAM" id="MobiDB-lite"/>
    </source>
</evidence>
<dbReference type="EMBL" id="QAYC01000001">
    <property type="protein sequence ID" value="PTW52057.1"/>
    <property type="molecule type" value="Genomic_DNA"/>
</dbReference>
<keyword evidence="3" id="KW-1185">Reference proteome</keyword>
<comment type="caution">
    <text evidence="2">The sequence shown here is derived from an EMBL/GenBank/DDBJ whole genome shotgun (WGS) entry which is preliminary data.</text>
</comment>
<organism evidence="2 3">
    <name type="scientific">Rhodovulum kholense</name>
    <dbReference type="NCBI Taxonomy" id="453584"/>
    <lineage>
        <taxon>Bacteria</taxon>
        <taxon>Pseudomonadati</taxon>
        <taxon>Pseudomonadota</taxon>
        <taxon>Alphaproteobacteria</taxon>
        <taxon>Rhodobacterales</taxon>
        <taxon>Paracoccaceae</taxon>
        <taxon>Rhodovulum</taxon>
    </lineage>
</organism>
<proteinExistence type="predicted"/>
<accession>A0A8E2VPH4</accession>
<name>A0A8E2VPH4_9RHOB</name>
<protein>
    <submittedName>
        <fullName evidence="2">Uncharacterized protein</fullName>
    </submittedName>
</protein>
<feature type="region of interest" description="Disordered" evidence="1">
    <location>
        <begin position="1"/>
        <end position="30"/>
    </location>
</feature>